<comment type="caution">
    <text evidence="1">The sequence shown here is derived from an EMBL/GenBank/DDBJ whole genome shotgun (WGS) entry which is preliminary data.</text>
</comment>
<name>A0ABR2J173_9EUKA</name>
<dbReference type="Gene3D" id="3.20.90.10">
    <property type="entry name" value="Tubby Protein, Chain A"/>
    <property type="match status" value="1"/>
</dbReference>
<gene>
    <name evidence="1" type="ORF">M9Y10_007392</name>
</gene>
<reference evidence="1 2" key="1">
    <citation type="submission" date="2024-04" db="EMBL/GenBank/DDBJ databases">
        <title>Tritrichomonas musculus Genome.</title>
        <authorList>
            <person name="Alves-Ferreira E."/>
            <person name="Grigg M."/>
            <person name="Lorenzi H."/>
            <person name="Galac M."/>
        </authorList>
    </citation>
    <scope>NUCLEOTIDE SEQUENCE [LARGE SCALE GENOMIC DNA]</scope>
    <source>
        <strain evidence="1 2">EAF2021</strain>
    </source>
</reference>
<evidence type="ECO:0000313" key="2">
    <source>
        <dbReference type="Proteomes" id="UP001470230"/>
    </source>
</evidence>
<dbReference type="EMBL" id="JAPFFF010000013">
    <property type="protein sequence ID" value="KAK8871655.1"/>
    <property type="molecule type" value="Genomic_DNA"/>
</dbReference>
<sequence>MIKEEQALNNNDGGQNQMNVTHYVALQARPHISRRRFILMPHSVPYQITWSKTGRRKTSIKLVLDGNVILQAKKCKVLDRFIISQNDNFSRSSPSYQGTLKRFINSKGYTLLIPSTLNGQAKESEKIGITFSFSLENGMATEIRVALAQNDTYFPRNRHESLQRLAIPVSNSGNISIIHSEVPARLSNGRLFLNFGQVDVIRSVKNFILRDENQRPILMIFKSANQQCTLKYSSSITPLIAFAISISIIDY</sequence>
<proteinExistence type="predicted"/>
<organism evidence="1 2">
    <name type="scientific">Tritrichomonas musculus</name>
    <dbReference type="NCBI Taxonomy" id="1915356"/>
    <lineage>
        <taxon>Eukaryota</taxon>
        <taxon>Metamonada</taxon>
        <taxon>Parabasalia</taxon>
        <taxon>Tritrichomonadida</taxon>
        <taxon>Tritrichomonadidae</taxon>
        <taxon>Tritrichomonas</taxon>
    </lineage>
</organism>
<dbReference type="Proteomes" id="UP001470230">
    <property type="component" value="Unassembled WGS sequence"/>
</dbReference>
<dbReference type="InterPro" id="IPR025659">
    <property type="entry name" value="Tubby-like_C"/>
</dbReference>
<protein>
    <recommendedName>
        <fullName evidence="3">Tubby C-terminal domain-containing protein</fullName>
    </recommendedName>
</protein>
<evidence type="ECO:0008006" key="3">
    <source>
        <dbReference type="Google" id="ProtNLM"/>
    </source>
</evidence>
<keyword evidence="2" id="KW-1185">Reference proteome</keyword>
<accession>A0ABR2J173</accession>
<dbReference type="SUPFAM" id="SSF54518">
    <property type="entry name" value="Tubby C-terminal domain-like"/>
    <property type="match status" value="1"/>
</dbReference>
<evidence type="ECO:0000313" key="1">
    <source>
        <dbReference type="EMBL" id="KAK8871655.1"/>
    </source>
</evidence>